<organism evidence="2 3">
    <name type="scientific">Portunus trituberculatus</name>
    <name type="common">Swimming crab</name>
    <name type="synonym">Neptunus trituberculatus</name>
    <dbReference type="NCBI Taxonomy" id="210409"/>
    <lineage>
        <taxon>Eukaryota</taxon>
        <taxon>Metazoa</taxon>
        <taxon>Ecdysozoa</taxon>
        <taxon>Arthropoda</taxon>
        <taxon>Crustacea</taxon>
        <taxon>Multicrustacea</taxon>
        <taxon>Malacostraca</taxon>
        <taxon>Eumalacostraca</taxon>
        <taxon>Eucarida</taxon>
        <taxon>Decapoda</taxon>
        <taxon>Pleocyemata</taxon>
        <taxon>Brachyura</taxon>
        <taxon>Eubrachyura</taxon>
        <taxon>Portunoidea</taxon>
        <taxon>Portunidae</taxon>
        <taxon>Portuninae</taxon>
        <taxon>Portunus</taxon>
    </lineage>
</organism>
<gene>
    <name evidence="2" type="ORF">E2C01_053776</name>
</gene>
<evidence type="ECO:0000313" key="2">
    <source>
        <dbReference type="EMBL" id="MPC59748.1"/>
    </source>
</evidence>
<sequence>MTQQYHQLPKQIVTPYKPSDDHDQTPSLTRASSDVSDRAPLLKKVGGLTNKSSKILVKYTENLTKDIESFIRLLA</sequence>
<dbReference type="OrthoDB" id="4062651at2759"/>
<proteinExistence type="predicted"/>
<evidence type="ECO:0000256" key="1">
    <source>
        <dbReference type="SAM" id="MobiDB-lite"/>
    </source>
</evidence>
<dbReference type="AlphaFoldDB" id="A0A5B7GRQ7"/>
<dbReference type="EMBL" id="VSRR010016836">
    <property type="protein sequence ID" value="MPC59748.1"/>
    <property type="molecule type" value="Genomic_DNA"/>
</dbReference>
<keyword evidence="3" id="KW-1185">Reference proteome</keyword>
<name>A0A5B7GRQ7_PORTR</name>
<dbReference type="Proteomes" id="UP000324222">
    <property type="component" value="Unassembled WGS sequence"/>
</dbReference>
<evidence type="ECO:0000313" key="3">
    <source>
        <dbReference type="Proteomes" id="UP000324222"/>
    </source>
</evidence>
<feature type="compositionally biased region" description="Polar residues" evidence="1">
    <location>
        <begin position="25"/>
        <end position="34"/>
    </location>
</feature>
<accession>A0A5B7GRQ7</accession>
<reference evidence="2 3" key="1">
    <citation type="submission" date="2019-05" db="EMBL/GenBank/DDBJ databases">
        <title>Another draft genome of Portunus trituberculatus and its Hox gene families provides insights of decapod evolution.</title>
        <authorList>
            <person name="Jeong J.-H."/>
            <person name="Song I."/>
            <person name="Kim S."/>
            <person name="Choi T."/>
            <person name="Kim D."/>
            <person name="Ryu S."/>
            <person name="Kim W."/>
        </authorList>
    </citation>
    <scope>NUCLEOTIDE SEQUENCE [LARGE SCALE GENOMIC DNA]</scope>
    <source>
        <tissue evidence="2">Muscle</tissue>
    </source>
</reference>
<protein>
    <submittedName>
        <fullName evidence="2">Uncharacterized protein</fullName>
    </submittedName>
</protein>
<feature type="region of interest" description="Disordered" evidence="1">
    <location>
        <begin position="1"/>
        <end position="36"/>
    </location>
</feature>
<comment type="caution">
    <text evidence="2">The sequence shown here is derived from an EMBL/GenBank/DDBJ whole genome shotgun (WGS) entry which is preliminary data.</text>
</comment>